<dbReference type="SMART" id="SM00114">
    <property type="entry name" value="CARD"/>
    <property type="match status" value="1"/>
</dbReference>
<evidence type="ECO:0000313" key="3">
    <source>
        <dbReference type="EMBL" id="CEK84886.1"/>
    </source>
</evidence>
<feature type="region of interest" description="Disordered" evidence="1">
    <location>
        <begin position="108"/>
        <end position="131"/>
    </location>
</feature>
<dbReference type="Gene3D" id="1.10.533.10">
    <property type="entry name" value="Death Domain, Fas"/>
    <property type="match status" value="2"/>
</dbReference>
<feature type="compositionally biased region" description="Polar residues" evidence="1">
    <location>
        <begin position="348"/>
        <end position="361"/>
    </location>
</feature>
<evidence type="ECO:0000259" key="2">
    <source>
        <dbReference type="PROSITE" id="PS50209"/>
    </source>
</evidence>
<dbReference type="PROSITE" id="PS50209">
    <property type="entry name" value="CARD"/>
    <property type="match status" value="1"/>
</dbReference>
<dbReference type="AlphaFoldDB" id="A0A0B7AXV0"/>
<dbReference type="PANTHER" id="PTHR15034:SF5">
    <property type="entry name" value="DEATH DOMAIN-CONTAINING PROTEIN CRADD"/>
    <property type="match status" value="1"/>
</dbReference>
<name>A0A0B7AXV0_9EUPU</name>
<dbReference type="SUPFAM" id="SSF47986">
    <property type="entry name" value="DEATH domain"/>
    <property type="match status" value="2"/>
</dbReference>
<dbReference type="CDD" id="cd01671">
    <property type="entry name" value="CARD"/>
    <property type="match status" value="2"/>
</dbReference>
<organism evidence="3">
    <name type="scientific">Arion vulgaris</name>
    <dbReference type="NCBI Taxonomy" id="1028688"/>
    <lineage>
        <taxon>Eukaryota</taxon>
        <taxon>Metazoa</taxon>
        <taxon>Spiralia</taxon>
        <taxon>Lophotrochozoa</taxon>
        <taxon>Mollusca</taxon>
        <taxon>Gastropoda</taxon>
        <taxon>Heterobranchia</taxon>
        <taxon>Euthyneura</taxon>
        <taxon>Panpulmonata</taxon>
        <taxon>Eupulmonata</taxon>
        <taxon>Stylommatophora</taxon>
        <taxon>Helicina</taxon>
        <taxon>Arionoidea</taxon>
        <taxon>Arionidae</taxon>
        <taxon>Arion</taxon>
    </lineage>
</organism>
<feature type="region of interest" description="Disordered" evidence="1">
    <location>
        <begin position="222"/>
        <end position="256"/>
    </location>
</feature>
<feature type="domain" description="CARD" evidence="2">
    <location>
        <begin position="1"/>
        <end position="92"/>
    </location>
</feature>
<feature type="compositionally biased region" description="Low complexity" evidence="1">
    <location>
        <begin position="119"/>
        <end position="129"/>
    </location>
</feature>
<dbReference type="EMBL" id="HACG01038021">
    <property type="protein sequence ID" value="CEK84886.1"/>
    <property type="molecule type" value="Transcribed_RNA"/>
</dbReference>
<dbReference type="InterPro" id="IPR037939">
    <property type="entry name" value="CRADD"/>
</dbReference>
<dbReference type="Pfam" id="PF00619">
    <property type="entry name" value="CARD"/>
    <property type="match status" value="2"/>
</dbReference>
<dbReference type="PANTHER" id="PTHR15034">
    <property type="entry name" value="DEATH DOMAIN-CONTAINING PROTEIN CRADD"/>
    <property type="match status" value="1"/>
</dbReference>
<feature type="region of interest" description="Disordered" evidence="1">
    <location>
        <begin position="300"/>
        <end position="369"/>
    </location>
</feature>
<protein>
    <recommendedName>
        <fullName evidence="2">CARD domain-containing protein</fullName>
    </recommendedName>
</protein>
<reference evidence="3" key="1">
    <citation type="submission" date="2014-12" db="EMBL/GenBank/DDBJ databases">
        <title>Insight into the proteome of Arion vulgaris.</title>
        <authorList>
            <person name="Aradska J."/>
            <person name="Bulat T."/>
            <person name="Smidak R."/>
            <person name="Sarate P."/>
            <person name="Gangsoo J."/>
            <person name="Sialana F."/>
            <person name="Bilban M."/>
            <person name="Lubec G."/>
        </authorList>
    </citation>
    <scope>NUCLEOTIDE SEQUENCE</scope>
    <source>
        <tissue evidence="3">Skin</tissue>
    </source>
</reference>
<dbReference type="InterPro" id="IPR001315">
    <property type="entry name" value="CARD"/>
</dbReference>
<dbReference type="GO" id="GO:0002020">
    <property type="term" value="F:protease binding"/>
    <property type="evidence" value="ECO:0007669"/>
    <property type="project" value="InterPro"/>
</dbReference>
<dbReference type="GO" id="GO:0042981">
    <property type="term" value="P:regulation of apoptotic process"/>
    <property type="evidence" value="ECO:0007669"/>
    <property type="project" value="InterPro"/>
</dbReference>
<dbReference type="GO" id="GO:0070513">
    <property type="term" value="F:death domain binding"/>
    <property type="evidence" value="ECO:0007669"/>
    <property type="project" value="InterPro"/>
</dbReference>
<feature type="compositionally biased region" description="Polar residues" evidence="1">
    <location>
        <begin position="308"/>
        <end position="321"/>
    </location>
</feature>
<dbReference type="InterPro" id="IPR011029">
    <property type="entry name" value="DEATH-like_dom_sf"/>
</dbReference>
<gene>
    <name evidence="3" type="primary">ORF145044</name>
</gene>
<proteinExistence type="predicted"/>
<accession>A0A0B7AXV0</accession>
<feature type="compositionally biased region" description="Acidic residues" evidence="1">
    <location>
        <begin position="231"/>
        <end position="249"/>
    </location>
</feature>
<sequence>MQRRHQLLLSNNHEFLISEIPMDAVLEVIRGKRILSWHDFEQMKTLRHQGRRAIARYFLAVLPYRGCQAFQAFLESLQEANCQHLVDLLLQQAGAVTLDELLKEDSFGAENTQSNNRGPLKTPTDTPLPLIRPDPHEYAVKLTRNARFIQQFVDPAHISPLLAQNKVLTAREADMVTHLNGRYKKWELIMAALLQRGERAFQAFMAALLQKDYSTVFHAIQETSTDPSSSNDDDFEDNGTNMESDEEIKEETVNFRKKNRPADELLLRDSTTASTNVSSSDDILLTKSRDLMNIEDDVRQLPADDSKNSNSLQDIKNNDSSGYDDEDNNNMRHVSKYSDVNNGDELNKQGQRGISNSSILNSVHEDVEY</sequence>
<evidence type="ECO:0000256" key="1">
    <source>
        <dbReference type="SAM" id="MobiDB-lite"/>
    </source>
</evidence>